<dbReference type="PRINTS" id="PR00597">
    <property type="entry name" value="GELSOLIN"/>
</dbReference>
<evidence type="ECO:0000313" key="4">
    <source>
        <dbReference type="RefSeq" id="XP_028041588.1"/>
    </source>
</evidence>
<protein>
    <submittedName>
        <fullName evidence="4">Gelsolin-like isoform X1</fullName>
    </submittedName>
    <submittedName>
        <fullName evidence="5">Gelsolin-like isoform X2</fullName>
    </submittedName>
</protein>
<reference evidence="4 5" key="1">
    <citation type="submission" date="2025-04" db="UniProtKB">
        <authorList>
            <consortium name="RefSeq"/>
        </authorList>
    </citation>
    <scope>IDENTIFICATION</scope>
    <source>
        <tissue evidence="4 5">Silk gland</tissue>
    </source>
</reference>
<keyword evidence="3" id="KW-1185">Reference proteome</keyword>
<dbReference type="GO" id="GO:0051014">
    <property type="term" value="P:actin filament severing"/>
    <property type="evidence" value="ECO:0007669"/>
    <property type="project" value="TreeGrafter"/>
</dbReference>
<dbReference type="OrthoDB" id="6375767at2759"/>
<dbReference type="GO" id="GO:0008154">
    <property type="term" value="P:actin polymerization or depolymerization"/>
    <property type="evidence" value="ECO:0007669"/>
    <property type="project" value="TreeGrafter"/>
</dbReference>
<dbReference type="PANTHER" id="PTHR11977:SF123">
    <property type="entry name" value="GELSOLIN"/>
    <property type="match status" value="1"/>
</dbReference>
<dbReference type="GO" id="GO:0005737">
    <property type="term" value="C:cytoplasm"/>
    <property type="evidence" value="ECO:0007669"/>
    <property type="project" value="TreeGrafter"/>
</dbReference>
<dbReference type="SMART" id="SM00262">
    <property type="entry name" value="GEL"/>
    <property type="match status" value="3"/>
</dbReference>
<gene>
    <name evidence="4 5" type="primary">LOC114251503</name>
</gene>
<dbReference type="PANTHER" id="PTHR11977">
    <property type="entry name" value="VILLIN"/>
    <property type="match status" value="1"/>
</dbReference>
<accession>A0A6J2KJ64</accession>
<dbReference type="CDD" id="cd11290">
    <property type="entry name" value="gelsolin_S1_like"/>
    <property type="match status" value="1"/>
</dbReference>
<dbReference type="Proteomes" id="UP000504629">
    <property type="component" value="Unplaced"/>
</dbReference>
<evidence type="ECO:0000259" key="2">
    <source>
        <dbReference type="Pfam" id="PF00626"/>
    </source>
</evidence>
<dbReference type="InterPro" id="IPR007123">
    <property type="entry name" value="Gelsolin-like_dom"/>
</dbReference>
<evidence type="ECO:0000313" key="5">
    <source>
        <dbReference type="RefSeq" id="XP_028041589.1"/>
    </source>
</evidence>
<dbReference type="GO" id="GO:0051015">
    <property type="term" value="F:actin filament binding"/>
    <property type="evidence" value="ECO:0007669"/>
    <property type="project" value="InterPro"/>
</dbReference>
<dbReference type="KEGG" id="bman:114251503"/>
<dbReference type="AlphaFoldDB" id="A0A6J2KJ64"/>
<dbReference type="RefSeq" id="XP_028041588.1">
    <property type="nucleotide sequence ID" value="XM_028185787.1"/>
</dbReference>
<dbReference type="RefSeq" id="XP_028041589.1">
    <property type="nucleotide sequence ID" value="XM_028185788.1"/>
</dbReference>
<dbReference type="GO" id="GO:0005546">
    <property type="term" value="F:phosphatidylinositol-4,5-bisphosphate binding"/>
    <property type="evidence" value="ECO:0007669"/>
    <property type="project" value="TreeGrafter"/>
</dbReference>
<sequence>MPEVHQAFADAGRKPGLEIWRIENFEPVAVPKTQFGLFYSGDSYIVLNTTGDKDRLTWDIHFWLGSRTSQDEAGAAAILTVNLDDEQFQGSAVQHREVQYYESKEFLEYFSPAIRYLKGGHASGFSHVTINEGTEKRLFQIKGKRNVRVKQVKPTFESLNNGDCFILDIDHQIFVFVGEKAKGVERMKAITVANQIKDQDHNGRADIEVVDSEAHDGIFDRFFDALGSGNKEAIADAEEGGDDQEFERVVTKEVSLSEISDKTGSIRITRLPAPLKKEQLNTDECYVLDTGSYSGIYVWVGRGSNLKEKAEAMNRAEQYLKYHDYPAWVHVSKVPEGAEPIPFKQYFEDWN</sequence>
<dbReference type="InterPro" id="IPR029006">
    <property type="entry name" value="ADF-H/Gelsolin-like_dom_sf"/>
</dbReference>
<evidence type="ECO:0000256" key="1">
    <source>
        <dbReference type="ARBA" id="ARBA00022737"/>
    </source>
</evidence>
<dbReference type="GeneID" id="114251503"/>
<organism evidence="3 4">
    <name type="scientific">Bombyx mandarina</name>
    <name type="common">Wild silk moth</name>
    <name type="synonym">Wild silkworm</name>
    <dbReference type="NCBI Taxonomy" id="7092"/>
    <lineage>
        <taxon>Eukaryota</taxon>
        <taxon>Metazoa</taxon>
        <taxon>Ecdysozoa</taxon>
        <taxon>Arthropoda</taxon>
        <taxon>Hexapoda</taxon>
        <taxon>Insecta</taxon>
        <taxon>Pterygota</taxon>
        <taxon>Neoptera</taxon>
        <taxon>Endopterygota</taxon>
        <taxon>Lepidoptera</taxon>
        <taxon>Glossata</taxon>
        <taxon>Ditrysia</taxon>
        <taxon>Bombycoidea</taxon>
        <taxon>Bombycidae</taxon>
        <taxon>Bombycinae</taxon>
        <taxon>Bombyx</taxon>
    </lineage>
</organism>
<dbReference type="InterPro" id="IPR007122">
    <property type="entry name" value="Villin/Gelsolin"/>
</dbReference>
<dbReference type="CDD" id="cd11292">
    <property type="entry name" value="gelsolin_S3_like"/>
    <property type="match status" value="1"/>
</dbReference>
<dbReference type="GO" id="GO:0051016">
    <property type="term" value="P:barbed-end actin filament capping"/>
    <property type="evidence" value="ECO:0007669"/>
    <property type="project" value="TreeGrafter"/>
</dbReference>
<dbReference type="SUPFAM" id="SSF55753">
    <property type="entry name" value="Actin depolymerizing proteins"/>
    <property type="match status" value="3"/>
</dbReference>
<feature type="domain" description="Gelsolin-like" evidence="2">
    <location>
        <begin position="25"/>
        <end position="107"/>
    </location>
</feature>
<feature type="domain" description="Gelsolin-like" evidence="2">
    <location>
        <begin position="146"/>
        <end position="211"/>
    </location>
</feature>
<dbReference type="CDD" id="cd11289">
    <property type="entry name" value="gelsolin_S2_like"/>
    <property type="match status" value="1"/>
</dbReference>
<feature type="domain" description="Gelsolin-like" evidence="2">
    <location>
        <begin position="272"/>
        <end position="341"/>
    </location>
</feature>
<proteinExistence type="predicted"/>
<keyword evidence="1" id="KW-0677">Repeat</keyword>
<dbReference type="Pfam" id="PF00626">
    <property type="entry name" value="Gelsolin"/>
    <property type="match status" value="3"/>
</dbReference>
<dbReference type="Gene3D" id="3.40.20.10">
    <property type="entry name" value="Severin"/>
    <property type="match status" value="3"/>
</dbReference>
<dbReference type="FunFam" id="3.40.20.10:FF:000002">
    <property type="entry name" value="Gelsolin"/>
    <property type="match status" value="1"/>
</dbReference>
<name>A0A6J2KJ64_BOMMA</name>
<evidence type="ECO:0000313" key="3">
    <source>
        <dbReference type="Proteomes" id="UP000504629"/>
    </source>
</evidence>
<dbReference type="GO" id="GO:0015629">
    <property type="term" value="C:actin cytoskeleton"/>
    <property type="evidence" value="ECO:0007669"/>
    <property type="project" value="TreeGrafter"/>
</dbReference>